<keyword evidence="14" id="KW-1185">Reference proteome</keyword>
<feature type="repeat" description="Solcar" evidence="10">
    <location>
        <begin position="602"/>
        <end position="690"/>
    </location>
</feature>
<feature type="transmembrane region" description="Helical" evidence="11">
    <location>
        <begin position="113"/>
        <end position="131"/>
    </location>
</feature>
<keyword evidence="5" id="KW-0436">Ligase</keyword>
<dbReference type="Gene3D" id="3.40.50.12780">
    <property type="entry name" value="N-terminal domain of ligase-like"/>
    <property type="match status" value="1"/>
</dbReference>
<dbReference type="Pfam" id="PF00153">
    <property type="entry name" value="Mito_carr"/>
    <property type="match status" value="3"/>
</dbReference>
<dbReference type="GO" id="GO:0022857">
    <property type="term" value="F:transmembrane transporter activity"/>
    <property type="evidence" value="ECO:0007669"/>
    <property type="project" value="InterPro"/>
</dbReference>
<dbReference type="Gene3D" id="3.30.300.30">
    <property type="match status" value="1"/>
</dbReference>
<feature type="repeat" description="Solcar" evidence="10">
    <location>
        <begin position="709"/>
        <end position="816"/>
    </location>
</feature>
<dbReference type="SUPFAM" id="SSF103473">
    <property type="entry name" value="MFS general substrate transporter"/>
    <property type="match status" value="1"/>
</dbReference>
<dbReference type="OrthoDB" id="6133115at2759"/>
<dbReference type="Pfam" id="PF13193">
    <property type="entry name" value="AMP-binding_C"/>
    <property type="match status" value="1"/>
</dbReference>
<dbReference type="PROSITE" id="PS50850">
    <property type="entry name" value="MFS"/>
    <property type="match status" value="1"/>
</dbReference>
<comment type="subcellular location">
    <subcellularLocation>
        <location evidence="1">Membrane</location>
        <topology evidence="1">Multi-pass membrane protein</topology>
    </subcellularLocation>
</comment>
<reference evidence="13 14" key="1">
    <citation type="submission" date="2015-05" db="EMBL/GenBank/DDBJ databases">
        <title>Distinctive expansion of gene families associated with plant cell wall degradation and secondary metabolism in the genomes of grapevine trunk pathogens.</title>
        <authorList>
            <person name="Lawrence D.P."/>
            <person name="Travadon R."/>
            <person name="Rolshausen P.E."/>
            <person name="Baumgartner K."/>
        </authorList>
    </citation>
    <scope>NUCLEOTIDE SEQUENCE [LARGE SCALE GENOMIC DNA]</scope>
    <source>
        <strain evidence="13">UCRPC4</strain>
    </source>
</reference>
<dbReference type="EMBL" id="LCWF01000022">
    <property type="protein sequence ID" value="KKY27691.1"/>
    <property type="molecule type" value="Genomic_DNA"/>
</dbReference>
<dbReference type="PANTHER" id="PTHR24096:SF149">
    <property type="entry name" value="AMP-BINDING DOMAIN-CONTAINING PROTEIN-RELATED"/>
    <property type="match status" value="1"/>
</dbReference>
<dbReference type="GO" id="GO:0016020">
    <property type="term" value="C:membrane"/>
    <property type="evidence" value="ECO:0007669"/>
    <property type="project" value="UniProtKB-SubCell"/>
</dbReference>
<dbReference type="FunFam" id="1.20.1250.20:FF:000134">
    <property type="entry name" value="MFS sugar transporter protein"/>
    <property type="match status" value="1"/>
</dbReference>
<keyword evidence="8 11" id="KW-1133">Transmembrane helix</keyword>
<comment type="caution">
    <text evidence="13">The sequence shown here is derived from an EMBL/GenBank/DDBJ whole genome shotgun (WGS) entry which is preliminary data.</text>
</comment>
<dbReference type="InterPro" id="IPR025110">
    <property type="entry name" value="AMP-bd_C"/>
</dbReference>
<evidence type="ECO:0000256" key="1">
    <source>
        <dbReference type="ARBA" id="ARBA00004141"/>
    </source>
</evidence>
<evidence type="ECO:0000313" key="14">
    <source>
        <dbReference type="Proteomes" id="UP000053317"/>
    </source>
</evidence>
<protein>
    <submittedName>
        <fullName evidence="13">Putative hexose transporter</fullName>
    </submittedName>
</protein>
<comment type="similarity">
    <text evidence="2">Belongs to the ATP-dependent AMP-binding enzyme family.</text>
</comment>
<feature type="domain" description="Major facilitator superfamily (MFS) profile" evidence="12">
    <location>
        <begin position="45"/>
        <end position="468"/>
    </location>
</feature>
<dbReference type="Gene3D" id="1.50.40.10">
    <property type="entry name" value="Mitochondrial carrier domain"/>
    <property type="match status" value="1"/>
</dbReference>
<name>A0A0G2F068_PHACM</name>
<dbReference type="GO" id="GO:0019748">
    <property type="term" value="P:secondary metabolic process"/>
    <property type="evidence" value="ECO:0007669"/>
    <property type="project" value="TreeGrafter"/>
</dbReference>
<keyword evidence="4" id="KW-0813">Transport</keyword>
<dbReference type="Proteomes" id="UP000053317">
    <property type="component" value="Unassembled WGS sequence"/>
</dbReference>
<gene>
    <name evidence="13" type="ORF">UCRPC4_g00925</name>
</gene>
<evidence type="ECO:0000256" key="2">
    <source>
        <dbReference type="ARBA" id="ARBA00006432"/>
    </source>
</evidence>
<dbReference type="InterPro" id="IPR045851">
    <property type="entry name" value="AMP-bd_C_sf"/>
</dbReference>
<evidence type="ECO:0000259" key="12">
    <source>
        <dbReference type="PROSITE" id="PS50850"/>
    </source>
</evidence>
<feature type="transmembrane region" description="Helical" evidence="11">
    <location>
        <begin position="42"/>
        <end position="63"/>
    </location>
</feature>
<evidence type="ECO:0000256" key="5">
    <source>
        <dbReference type="ARBA" id="ARBA00022598"/>
    </source>
</evidence>
<dbReference type="SUPFAM" id="SSF103506">
    <property type="entry name" value="Mitochondrial carrier"/>
    <property type="match status" value="1"/>
</dbReference>
<feature type="repeat" description="Solcar" evidence="10">
    <location>
        <begin position="506"/>
        <end position="588"/>
    </location>
</feature>
<accession>A0A0G2F068</accession>
<dbReference type="InterPro" id="IPR000873">
    <property type="entry name" value="AMP-dep_synth/lig_dom"/>
</dbReference>
<dbReference type="InterPro" id="IPR020846">
    <property type="entry name" value="MFS_dom"/>
</dbReference>
<feature type="transmembrane region" description="Helical" evidence="11">
    <location>
        <begin position="415"/>
        <end position="433"/>
    </location>
</feature>
<feature type="transmembrane region" description="Helical" evidence="11">
    <location>
        <begin position="375"/>
        <end position="395"/>
    </location>
</feature>
<evidence type="ECO:0000256" key="3">
    <source>
        <dbReference type="ARBA" id="ARBA00010992"/>
    </source>
</evidence>
<dbReference type="InterPro" id="IPR023395">
    <property type="entry name" value="MCP_dom_sf"/>
</dbReference>
<evidence type="ECO:0000256" key="8">
    <source>
        <dbReference type="ARBA" id="ARBA00022989"/>
    </source>
</evidence>
<evidence type="ECO:0000256" key="6">
    <source>
        <dbReference type="ARBA" id="ARBA00022692"/>
    </source>
</evidence>
<keyword evidence="7" id="KW-0496">Mitochondrion</keyword>
<sequence length="1294" mass="142527">MAFDEKEVNIMEEHDHIEFTVGHPDFSENKLSWYKQKNLRSLYLMMPFLFLASTTLGYDGSLLNGLQTMPTWQEFFNHPTGSLLGLYGAMPGFGGLAILPFAPYIADYLGRKAGTAIGCVLIIMGALLQSFPPSSHPKSMYLAGRFFIGFGSNVSNATCPLLITELAHPRHRGRLTTIYNTLWYLGAIIAAWTAYGTLVHYTTNLEWKLPTGLQCLMPGIQLFAIWLFPESPRYLISRGMDEFAKEVLIKYHGNGNRDDPFVNWEFAEIRDTLRLEKEAAAESGWIELFRTRGNSLVSYYLSSILTSIGITNSTDQSLINGGLTIWCWLVSLAFAFTVDKIGRRVLFLSAAIGMLISFTVWTACSAVYAKTGSSAAGSAVLAMIFLFYGVSGLAWPGLTVSYTVEILPYKIRAKGLTLCFLFTALSSVFNQYVNPIGLKSLAWKFYFVYIAVLVIECLTIYFYFVETRGPTLEEIAQLFDGPDASVAQVMPVISEKPAVSLADADKELARKAAAGAFAAFTVDLLVYPLDTLKTRLQSPSYNEVYRTADATTKRTLYRGLYQGVGSVILATIPSSGAFFTTYEALKQTINELSPPNSTLYVPQPVVHAASSAGAELVSCAILTPAEVLKQNAQMVNRDGNRQHNGSPTIEVLKHFRKHPTRLWRGYAALAARNLPFTGLQFPAFEHIKKQLLAKRADKEGGQPVDGVFERARITALSAGLAGSAAAWITTPIDVVKTRIMLAAGEEGNAGYGRKSMVDSEGRPLSDSPRKSAAQIYKEILKKEGVRGIFRGALLRSLWTAFGSGLYLGCYEGGRFWLEERRQNKEGDELQPVRTVVKNNMGRYTLPVAFYGVIAAGGVYSAASPSSTVFELERQVREGEPKILICSEDLKQTAMEVSKRCNIPSTSVLVLGSDPGPSLTPEGYGRSCISSEQLDWERITDADELRNSLVCLLYSSASAMISASLVREYTAQGGAQFESRTLAHLPCSHVAGILGYLINPQVGGGETYWMRSFDWVKFLEYNKKYQITWFFSVPPIYLLIAKSPLVKDQFQNLIAAISGAAPMGKELQIEAGKKLGKSGLWISQTWGASETTGSVTSMPIDWQDSTGSVSPLSPNAEMKVVDDDGKEIPGTQEHPGELVVKGPIVAKKYFKNPKATEEAFTTDGWYRTGDVGYVKDGFVYIVDRKKELIKYKGHQVAPAELEALLLSHPLIADAAVIGVKGHGTELPRAYIVADQSKISETEIQDYIKEHLARHKQLRGGVRFLQAIPKSPSGKILRQQLRAMAEKEITERKAKL</sequence>
<evidence type="ECO:0000256" key="10">
    <source>
        <dbReference type="PROSITE-ProRule" id="PRU00282"/>
    </source>
</evidence>
<keyword evidence="9 10" id="KW-0472">Membrane</keyword>
<evidence type="ECO:0000256" key="7">
    <source>
        <dbReference type="ARBA" id="ARBA00022792"/>
    </source>
</evidence>
<feature type="transmembrane region" description="Helical" evidence="11">
    <location>
        <begin position="445"/>
        <end position="464"/>
    </location>
</feature>
<evidence type="ECO:0000313" key="13">
    <source>
        <dbReference type="EMBL" id="KKY27691.1"/>
    </source>
</evidence>
<evidence type="ECO:0000256" key="11">
    <source>
        <dbReference type="SAM" id="Phobius"/>
    </source>
</evidence>
<keyword evidence="6 10" id="KW-0812">Transmembrane</keyword>
<feature type="transmembrane region" description="Helical" evidence="11">
    <location>
        <begin position="175"/>
        <end position="195"/>
    </location>
</feature>
<dbReference type="InterPro" id="IPR036259">
    <property type="entry name" value="MFS_trans_sf"/>
</dbReference>
<dbReference type="InterPro" id="IPR018108">
    <property type="entry name" value="MCP_transmembrane"/>
</dbReference>
<dbReference type="Pfam" id="PF00083">
    <property type="entry name" value="Sugar_tr"/>
    <property type="match status" value="1"/>
</dbReference>
<dbReference type="GO" id="GO:0016405">
    <property type="term" value="F:CoA-ligase activity"/>
    <property type="evidence" value="ECO:0007669"/>
    <property type="project" value="TreeGrafter"/>
</dbReference>
<organism evidence="13 14">
    <name type="scientific">Phaeomoniella chlamydospora</name>
    <name type="common">Phaeoacremonium chlamydosporum</name>
    <dbReference type="NCBI Taxonomy" id="158046"/>
    <lineage>
        <taxon>Eukaryota</taxon>
        <taxon>Fungi</taxon>
        <taxon>Dikarya</taxon>
        <taxon>Ascomycota</taxon>
        <taxon>Pezizomycotina</taxon>
        <taxon>Eurotiomycetes</taxon>
        <taxon>Chaetothyriomycetidae</taxon>
        <taxon>Phaeomoniellales</taxon>
        <taxon>Phaeomoniellaceae</taxon>
        <taxon>Phaeomoniella</taxon>
    </lineage>
</organism>
<dbReference type="Gene3D" id="1.20.1250.20">
    <property type="entry name" value="MFS general substrate transporter like domains"/>
    <property type="match status" value="1"/>
</dbReference>
<keyword evidence="7" id="KW-0999">Mitochondrion inner membrane</keyword>
<feature type="transmembrane region" description="Helical" evidence="11">
    <location>
        <begin position="345"/>
        <end position="369"/>
    </location>
</feature>
<dbReference type="Pfam" id="PF00501">
    <property type="entry name" value="AMP-binding"/>
    <property type="match status" value="1"/>
</dbReference>
<reference evidence="13 14" key="2">
    <citation type="submission" date="2015-05" db="EMBL/GenBank/DDBJ databases">
        <authorList>
            <person name="Morales-Cruz A."/>
            <person name="Amrine K.C."/>
            <person name="Cantu D."/>
        </authorList>
    </citation>
    <scope>NUCLEOTIDE SEQUENCE [LARGE SCALE GENOMIC DNA]</scope>
    <source>
        <strain evidence="13">UCRPC4</strain>
    </source>
</reference>
<feature type="transmembrane region" description="Helical" evidence="11">
    <location>
        <begin position="83"/>
        <end position="106"/>
    </location>
</feature>
<comment type="similarity">
    <text evidence="3">Belongs to the major facilitator superfamily. Sugar transporter (TC 2.A.1.1) family.</text>
</comment>
<dbReference type="PROSITE" id="PS50920">
    <property type="entry name" value="SOLCAR"/>
    <property type="match status" value="3"/>
</dbReference>
<dbReference type="PANTHER" id="PTHR24096">
    <property type="entry name" value="LONG-CHAIN-FATTY-ACID--COA LIGASE"/>
    <property type="match status" value="1"/>
</dbReference>
<dbReference type="SUPFAM" id="SSF56801">
    <property type="entry name" value="Acetyl-CoA synthetase-like"/>
    <property type="match status" value="1"/>
</dbReference>
<dbReference type="InterPro" id="IPR042099">
    <property type="entry name" value="ANL_N_sf"/>
</dbReference>
<dbReference type="FunFam" id="3.30.300.30:FF:000007">
    <property type="entry name" value="4-coumarate--CoA ligase 2"/>
    <property type="match status" value="1"/>
</dbReference>
<proteinExistence type="inferred from homology"/>
<feature type="transmembrane region" description="Helical" evidence="11">
    <location>
        <begin position="143"/>
        <end position="163"/>
    </location>
</feature>
<evidence type="ECO:0000256" key="9">
    <source>
        <dbReference type="ARBA" id="ARBA00023136"/>
    </source>
</evidence>
<evidence type="ECO:0000256" key="4">
    <source>
        <dbReference type="ARBA" id="ARBA00022448"/>
    </source>
</evidence>
<feature type="transmembrane region" description="Helical" evidence="11">
    <location>
        <begin position="318"/>
        <end position="338"/>
    </location>
</feature>
<dbReference type="InterPro" id="IPR005828">
    <property type="entry name" value="MFS_sugar_transport-like"/>
</dbReference>